<dbReference type="Proteomes" id="UP001500945">
    <property type="component" value="Unassembled WGS sequence"/>
</dbReference>
<comment type="caution">
    <text evidence="3">The sequence shown here is derived from an EMBL/GenBank/DDBJ whole genome shotgun (WGS) entry which is preliminary data.</text>
</comment>
<dbReference type="Gene3D" id="3.30.1380.10">
    <property type="match status" value="1"/>
</dbReference>
<feature type="compositionally biased region" description="Low complexity" evidence="1">
    <location>
        <begin position="47"/>
        <end position="82"/>
    </location>
</feature>
<feature type="region of interest" description="Disordered" evidence="1">
    <location>
        <begin position="47"/>
        <end position="90"/>
    </location>
</feature>
<name>A0ABP8KPJ3_9MICO</name>
<evidence type="ECO:0000313" key="4">
    <source>
        <dbReference type="Proteomes" id="UP001500945"/>
    </source>
</evidence>
<gene>
    <name evidence="3" type="ORF">GCM10023168_33200</name>
</gene>
<dbReference type="RefSeq" id="WP_345208026.1">
    <property type="nucleotide sequence ID" value="NZ_BAABGM010000024.1"/>
</dbReference>
<dbReference type="Pfam" id="PF04122">
    <property type="entry name" value="CW_binding_2"/>
    <property type="match status" value="1"/>
</dbReference>
<dbReference type="InterPro" id="IPR007253">
    <property type="entry name" value="Cell_wall-bd_2"/>
</dbReference>
<sequence>MRPRPQHPARRGRHRAVRPALVVGLAIALVAGVAGAVVVWRPDATGAGAGAAAPTAGGPASAPPSAVATATPTATPTSTPTARESGSAPRVGRLTAADRHALSVAASRAAFPDGGPVPVAYLVADDALDLGWAAVPAAAARGGVVLLTRADGLPDTTAAELARLAPAEVVVVGDAGSVSDEVVEGAAEALRGGPGPRVTRVDHGEPAAAARAITRAAFPGATAAWVAGADRGADLATAAAAAAGRRSPLLVVDAGSAAPAADDVALLRGLGVEDVTVVGAAGDAAGTASGLARALPSGAVERVLDDDRAARAAAAHARAWPGATPAAALLATPDRPTDAFTGAFVAGRSGAPLLWALPYCLPLASRDAVLAPTVARVTVVGGERTLRSSVARLERCRSTEDPSSPWVLVNKRTGLSPERFAPTDLVVPPMPHANGQRLRADAATALAEMASAAADAGVGRVGIDTAFRSYETQESLYARTLARRGRAWTDRWYLRPGFSEHQTGLTVDLLPVGHPTCAINDCIDETPQGEWLARNSWRFGYLLRYEKGRTPVTGVGFEPWHFRFVGTALARAYHEGGWRSYEEFLGRPDAPTY</sequence>
<dbReference type="PANTHER" id="PTHR34385:SF1">
    <property type="entry name" value="PEPTIDOGLYCAN L-ALANYL-D-GLUTAMATE ENDOPEPTIDASE CWLK"/>
    <property type="match status" value="1"/>
</dbReference>
<evidence type="ECO:0000256" key="1">
    <source>
        <dbReference type="SAM" id="MobiDB-lite"/>
    </source>
</evidence>
<organism evidence="3 4">
    <name type="scientific">Fodinibacter luteus</name>
    <dbReference type="NCBI Taxonomy" id="552064"/>
    <lineage>
        <taxon>Bacteria</taxon>
        <taxon>Bacillati</taxon>
        <taxon>Actinomycetota</taxon>
        <taxon>Actinomycetes</taxon>
        <taxon>Micrococcales</taxon>
        <taxon>Intrasporangiaceae</taxon>
        <taxon>Fodinibacter (ex Wang et al. 2009)</taxon>
    </lineage>
</organism>
<dbReference type="SUPFAM" id="SSF55166">
    <property type="entry name" value="Hedgehog/DD-peptidase"/>
    <property type="match status" value="1"/>
</dbReference>
<dbReference type="PANTHER" id="PTHR34385">
    <property type="entry name" value="D-ALANYL-D-ALANINE CARBOXYPEPTIDASE"/>
    <property type="match status" value="1"/>
</dbReference>
<feature type="domain" description="D-alanyl-D-alanine carboxypeptidase-like core" evidence="2">
    <location>
        <begin position="436"/>
        <end position="566"/>
    </location>
</feature>
<keyword evidence="4" id="KW-1185">Reference proteome</keyword>
<dbReference type="InterPro" id="IPR052179">
    <property type="entry name" value="DD-CPase-like"/>
</dbReference>
<dbReference type="Pfam" id="PF02557">
    <property type="entry name" value="VanY"/>
    <property type="match status" value="1"/>
</dbReference>
<accession>A0ABP8KPJ3</accession>
<protein>
    <recommendedName>
        <fullName evidence="2">D-alanyl-D-alanine carboxypeptidase-like core domain-containing protein</fullName>
    </recommendedName>
</protein>
<evidence type="ECO:0000313" key="3">
    <source>
        <dbReference type="EMBL" id="GAA4411907.1"/>
    </source>
</evidence>
<dbReference type="InterPro" id="IPR003709">
    <property type="entry name" value="VanY-like_core_dom"/>
</dbReference>
<dbReference type="CDD" id="cd14852">
    <property type="entry name" value="LD-carboxypeptidase"/>
    <property type="match status" value="1"/>
</dbReference>
<reference evidence="4" key="1">
    <citation type="journal article" date="2019" name="Int. J. Syst. Evol. Microbiol.">
        <title>The Global Catalogue of Microorganisms (GCM) 10K type strain sequencing project: providing services to taxonomists for standard genome sequencing and annotation.</title>
        <authorList>
            <consortium name="The Broad Institute Genomics Platform"/>
            <consortium name="The Broad Institute Genome Sequencing Center for Infectious Disease"/>
            <person name="Wu L."/>
            <person name="Ma J."/>
        </authorList>
    </citation>
    <scope>NUCLEOTIDE SEQUENCE [LARGE SCALE GENOMIC DNA]</scope>
    <source>
        <strain evidence="4">JCM 17809</strain>
    </source>
</reference>
<proteinExistence type="predicted"/>
<dbReference type="InterPro" id="IPR058193">
    <property type="entry name" value="VanY/YodJ_core_dom"/>
</dbReference>
<dbReference type="EMBL" id="BAABGM010000024">
    <property type="protein sequence ID" value="GAA4411907.1"/>
    <property type="molecule type" value="Genomic_DNA"/>
</dbReference>
<dbReference type="InterPro" id="IPR009045">
    <property type="entry name" value="Zn_M74/Hedgehog-like"/>
</dbReference>
<evidence type="ECO:0000259" key="2">
    <source>
        <dbReference type="Pfam" id="PF02557"/>
    </source>
</evidence>